<organism evidence="2 3">
    <name type="scientific">Diacronema lutheri</name>
    <name type="common">Unicellular marine alga</name>
    <name type="synonym">Monochrysis lutheri</name>
    <dbReference type="NCBI Taxonomy" id="2081491"/>
    <lineage>
        <taxon>Eukaryota</taxon>
        <taxon>Haptista</taxon>
        <taxon>Haptophyta</taxon>
        <taxon>Pavlovophyceae</taxon>
        <taxon>Pavlovales</taxon>
        <taxon>Pavlovaceae</taxon>
        <taxon>Diacronema</taxon>
    </lineage>
</organism>
<comment type="caution">
    <text evidence="2">The sequence shown here is derived from an EMBL/GenBank/DDBJ whole genome shotgun (WGS) entry which is preliminary data.</text>
</comment>
<feature type="transmembrane region" description="Helical" evidence="1">
    <location>
        <begin position="90"/>
        <end position="115"/>
    </location>
</feature>
<keyword evidence="1" id="KW-0472">Membrane</keyword>
<accession>A0A8J5XKU3</accession>
<protein>
    <submittedName>
        <fullName evidence="2">Uncharacterized protein</fullName>
    </submittedName>
</protein>
<keyword evidence="3" id="KW-1185">Reference proteome</keyword>
<dbReference type="AlphaFoldDB" id="A0A8J5XKU3"/>
<evidence type="ECO:0000313" key="2">
    <source>
        <dbReference type="EMBL" id="KAG8464850.1"/>
    </source>
</evidence>
<name>A0A8J5XKU3_DIALT</name>
<proteinExistence type="predicted"/>
<keyword evidence="1" id="KW-1133">Transmembrane helix</keyword>
<evidence type="ECO:0000256" key="1">
    <source>
        <dbReference type="SAM" id="Phobius"/>
    </source>
</evidence>
<dbReference type="EMBL" id="JAGTXO010000012">
    <property type="protein sequence ID" value="KAG8464850.1"/>
    <property type="molecule type" value="Genomic_DNA"/>
</dbReference>
<keyword evidence="1" id="KW-0812">Transmembrane</keyword>
<gene>
    <name evidence="2" type="ORF">KFE25_010218</name>
</gene>
<reference evidence="2" key="1">
    <citation type="submission" date="2021-05" db="EMBL/GenBank/DDBJ databases">
        <title>The genome of the haptophyte Pavlova lutheri (Diacronema luteri, Pavlovales) - a model for lipid biosynthesis in eukaryotic algae.</title>
        <authorList>
            <person name="Hulatt C.J."/>
            <person name="Posewitz M.C."/>
        </authorList>
    </citation>
    <scope>NUCLEOTIDE SEQUENCE</scope>
    <source>
        <strain evidence="2">NIVA-4/92</strain>
    </source>
</reference>
<dbReference type="Proteomes" id="UP000751190">
    <property type="component" value="Unassembled WGS sequence"/>
</dbReference>
<dbReference type="OMA" id="IDESCET"/>
<evidence type="ECO:0000313" key="3">
    <source>
        <dbReference type="Proteomes" id="UP000751190"/>
    </source>
</evidence>
<dbReference type="OrthoDB" id="2500246at2759"/>
<feature type="transmembrane region" description="Helical" evidence="1">
    <location>
        <begin position="50"/>
        <end position="70"/>
    </location>
</feature>
<sequence length="154" mass="16975">MASDDIASTHSWLTTTLFCISLFESVFRPDPTSVICLFGFYATAHRSAPAVRSFSTFLALTVFVDVLWFLEYSPLQYFSLDALLEVPRRGQMALILSALSVLYKLIVLPISLRLFRSYAAEHKQASELGETSTGEYTNGLAAKDAVGGASTTFR</sequence>